<organism evidence="2 3">
    <name type="scientific">Pirellulimonas nuda</name>
    <dbReference type="NCBI Taxonomy" id="2528009"/>
    <lineage>
        <taxon>Bacteria</taxon>
        <taxon>Pseudomonadati</taxon>
        <taxon>Planctomycetota</taxon>
        <taxon>Planctomycetia</taxon>
        <taxon>Pirellulales</taxon>
        <taxon>Lacipirellulaceae</taxon>
        <taxon>Pirellulimonas</taxon>
    </lineage>
</organism>
<protein>
    <recommendedName>
        <fullName evidence="4">DUF3352 domain-containing protein</fullName>
    </recommendedName>
</protein>
<keyword evidence="3" id="KW-1185">Reference proteome</keyword>
<name>A0A518DES2_9BACT</name>
<feature type="chain" id="PRO_5022061158" description="DUF3352 domain-containing protein" evidence="1">
    <location>
        <begin position="22"/>
        <end position="621"/>
    </location>
</feature>
<dbReference type="AlphaFoldDB" id="A0A518DES2"/>
<dbReference type="RefSeq" id="WP_145287562.1">
    <property type="nucleotide sequence ID" value="NZ_CP036291.1"/>
</dbReference>
<accession>A0A518DES2</accession>
<feature type="signal peptide" evidence="1">
    <location>
        <begin position="1"/>
        <end position="21"/>
    </location>
</feature>
<reference evidence="2 3" key="1">
    <citation type="submission" date="2019-02" db="EMBL/GenBank/DDBJ databases">
        <title>Deep-cultivation of Planctomycetes and their phenomic and genomic characterization uncovers novel biology.</title>
        <authorList>
            <person name="Wiegand S."/>
            <person name="Jogler M."/>
            <person name="Boedeker C."/>
            <person name="Pinto D."/>
            <person name="Vollmers J."/>
            <person name="Rivas-Marin E."/>
            <person name="Kohn T."/>
            <person name="Peeters S.H."/>
            <person name="Heuer A."/>
            <person name="Rast P."/>
            <person name="Oberbeckmann S."/>
            <person name="Bunk B."/>
            <person name="Jeske O."/>
            <person name="Meyerdierks A."/>
            <person name="Storesund J.E."/>
            <person name="Kallscheuer N."/>
            <person name="Luecker S."/>
            <person name="Lage O.M."/>
            <person name="Pohl T."/>
            <person name="Merkel B.J."/>
            <person name="Hornburger P."/>
            <person name="Mueller R.-W."/>
            <person name="Bruemmer F."/>
            <person name="Labrenz M."/>
            <person name="Spormann A.M."/>
            <person name="Op den Camp H."/>
            <person name="Overmann J."/>
            <person name="Amann R."/>
            <person name="Jetten M.S.M."/>
            <person name="Mascher T."/>
            <person name="Medema M.H."/>
            <person name="Devos D.P."/>
            <person name="Kaster A.-K."/>
            <person name="Ovreas L."/>
            <person name="Rohde M."/>
            <person name="Galperin M.Y."/>
            <person name="Jogler C."/>
        </authorList>
    </citation>
    <scope>NUCLEOTIDE SEQUENCE [LARGE SCALE GENOMIC DNA]</scope>
    <source>
        <strain evidence="2 3">Pla175</strain>
    </source>
</reference>
<gene>
    <name evidence="2" type="ORF">Pla175_33730</name>
</gene>
<dbReference type="EMBL" id="CP036291">
    <property type="protein sequence ID" value="QDU89974.1"/>
    <property type="molecule type" value="Genomic_DNA"/>
</dbReference>
<dbReference type="OrthoDB" id="253793at2"/>
<dbReference type="KEGG" id="pnd:Pla175_33730"/>
<dbReference type="Proteomes" id="UP000317429">
    <property type="component" value="Chromosome"/>
</dbReference>
<proteinExistence type="predicted"/>
<evidence type="ECO:0000313" key="2">
    <source>
        <dbReference type="EMBL" id="QDU89974.1"/>
    </source>
</evidence>
<keyword evidence="1" id="KW-0732">Signal</keyword>
<sequence precursor="true">MTLIRSLFSVSLTLLCLTALAQTPVDRPSALKLFPAETVALFRTADAWLLMERLRESPTAKMAEDPAIQPLISEFYGMAREQYDQYARDQVGIELDDLLRFPQGEVAIAVVGYKDRTPEFVFLVDYGEEAGLAEQLRDQLTEKAGEMDIVIETEQLTADEAMIIRRGNNTERMIGLVQRDTVFVGATDRDLLESVLARWDGREFIPMAAELVEEEAPAATAKVPEPLYARSLAENGAFVSVFKECVPGQEEPPQAMVFVDPINMIRSFNANNAGAKVAMLMLRPLGIDGLKGVGAAMWFSTDTWASLTRGHVLLENPRAGVLKIARLGTVETTPPAYVPADIENFFTFQVDPPRMFDEISQLVDEFTTEGNFRDLVERNLSTNMGVDFEQEFVNNVTGKLVWFTGYEDGTQRMVGGNLFVLELNDPAAFGAAITQVMEKAGERMEKQSYAGIDYYSPQISERRRERMRERGADAASGPPMPRWALVDDVFVQSDSEVLLQHFIDAKLGEGERLADQLQYRLVASRINRLTADRPPSVVMYNNPEQTWRHWYAMATGDRAREFLEGDFASRAPMLPRLREVVENDELPPIETILKYTAPGGAVLYDTETGFHFIGFGFKPPE</sequence>
<evidence type="ECO:0008006" key="4">
    <source>
        <dbReference type="Google" id="ProtNLM"/>
    </source>
</evidence>
<evidence type="ECO:0000256" key="1">
    <source>
        <dbReference type="SAM" id="SignalP"/>
    </source>
</evidence>
<evidence type="ECO:0000313" key="3">
    <source>
        <dbReference type="Proteomes" id="UP000317429"/>
    </source>
</evidence>